<keyword evidence="8 9" id="KW-0472">Membrane</keyword>
<reference evidence="10 11" key="1">
    <citation type="journal article" date="2010" name="Stand. Genomic Sci.">
        <title>Complete genome sequence of Ilyobacter polytropus type strain (CuHbu1).</title>
        <authorList>
            <person name="Sikorski J."/>
            <person name="Chertkov O."/>
            <person name="Lapidus A."/>
            <person name="Nolan M."/>
            <person name="Lucas S."/>
            <person name="Del Rio T.G."/>
            <person name="Tice H."/>
            <person name="Cheng J.F."/>
            <person name="Tapia R."/>
            <person name="Han C."/>
            <person name="Goodwin L."/>
            <person name="Pitluck S."/>
            <person name="Liolios K."/>
            <person name="Ivanova N."/>
            <person name="Mavromatis K."/>
            <person name="Mikhailova N."/>
            <person name="Pati A."/>
            <person name="Chen A."/>
            <person name="Palaniappan K."/>
            <person name="Land M."/>
            <person name="Hauser L."/>
            <person name="Chang Y.J."/>
            <person name="Jeffries C.D."/>
            <person name="Brambilla E."/>
            <person name="Yasawong M."/>
            <person name="Rohde M."/>
            <person name="Pukall R."/>
            <person name="Spring S."/>
            <person name="Goker M."/>
            <person name="Woyke T."/>
            <person name="Bristow J."/>
            <person name="Eisen J.A."/>
            <person name="Markowitz V."/>
            <person name="Hugenholtz P."/>
            <person name="Kyrpides N.C."/>
            <person name="Klenk H.P."/>
        </authorList>
    </citation>
    <scope>NUCLEOTIDE SEQUENCE [LARGE SCALE GENOMIC DNA]</scope>
    <source>
        <strain evidence="11">ATCC 51220 / DSM 2926 / LMG 16218 / CuHBu1</strain>
    </source>
</reference>
<dbReference type="GO" id="GO:0005886">
    <property type="term" value="C:plasma membrane"/>
    <property type="evidence" value="ECO:0007669"/>
    <property type="project" value="UniProtKB-SubCell"/>
</dbReference>
<keyword evidence="4 9" id="KW-0812">Transmembrane</keyword>
<dbReference type="eggNOG" id="COG0690">
    <property type="taxonomic scope" value="Bacteria"/>
</dbReference>
<gene>
    <name evidence="9" type="primary">secE</name>
    <name evidence="10" type="ordered locus">Ilyop_0173</name>
</gene>
<dbReference type="HOGENOM" id="CLU_113663_8_0_0"/>
<evidence type="ECO:0000256" key="1">
    <source>
        <dbReference type="ARBA" id="ARBA00004370"/>
    </source>
</evidence>
<evidence type="ECO:0000256" key="4">
    <source>
        <dbReference type="ARBA" id="ARBA00022692"/>
    </source>
</evidence>
<evidence type="ECO:0000256" key="3">
    <source>
        <dbReference type="ARBA" id="ARBA00022475"/>
    </source>
</evidence>
<evidence type="ECO:0000256" key="9">
    <source>
        <dbReference type="HAMAP-Rule" id="MF_00422"/>
    </source>
</evidence>
<dbReference type="GO" id="GO:0043952">
    <property type="term" value="P:protein transport by the Sec complex"/>
    <property type="evidence" value="ECO:0007669"/>
    <property type="project" value="UniProtKB-UniRule"/>
</dbReference>
<comment type="subunit">
    <text evidence="9">Component of the Sec protein translocase complex. Heterotrimer consisting of SecY, SecE and SecG subunits. The heterotrimers can form oligomers, although 1 heterotrimer is thought to be able to translocate proteins. Interacts with the ribosome. Interacts with SecDF, and other proteins may be involved. Interacts with SecA.</text>
</comment>
<keyword evidence="7 9" id="KW-0811">Translocation</keyword>
<comment type="similarity">
    <text evidence="9">Belongs to the SecE/SEC61-gamma family.</text>
</comment>
<keyword evidence="5 9" id="KW-0653">Protein transport</keyword>
<name>E3H7K8_ILYPC</name>
<dbReference type="EMBL" id="CP002281">
    <property type="protein sequence ID" value="ADO81962.1"/>
    <property type="molecule type" value="Genomic_DNA"/>
</dbReference>
<dbReference type="GO" id="GO:0065002">
    <property type="term" value="P:intracellular protein transmembrane transport"/>
    <property type="evidence" value="ECO:0007669"/>
    <property type="project" value="UniProtKB-UniRule"/>
</dbReference>
<dbReference type="OrthoDB" id="88929at2"/>
<sequence length="60" mass="6692">MKFIEEIKMEYAKVTWPNKEEVKHATIIVAAMSVALSVYLGVFDLIASRLLDMLVSSFGG</sequence>
<protein>
    <recommendedName>
        <fullName evidence="9">Protein translocase subunit SecE</fullName>
    </recommendedName>
</protein>
<dbReference type="Proteomes" id="UP000006875">
    <property type="component" value="Chromosome"/>
</dbReference>
<evidence type="ECO:0000256" key="5">
    <source>
        <dbReference type="ARBA" id="ARBA00022927"/>
    </source>
</evidence>
<accession>E3H7K8</accession>
<comment type="subcellular location">
    <subcellularLocation>
        <location evidence="9">Cell inner membrane</location>
        <topology evidence="9">Single-pass membrane protein</topology>
    </subcellularLocation>
    <subcellularLocation>
        <location evidence="1">Membrane</location>
    </subcellularLocation>
</comment>
<keyword evidence="2 9" id="KW-0813">Transport</keyword>
<evidence type="ECO:0000313" key="10">
    <source>
        <dbReference type="EMBL" id="ADO81962.1"/>
    </source>
</evidence>
<keyword evidence="6 9" id="KW-1133">Transmembrane helix</keyword>
<dbReference type="Pfam" id="PF00584">
    <property type="entry name" value="SecE"/>
    <property type="match status" value="1"/>
</dbReference>
<dbReference type="Gene3D" id="1.20.5.1030">
    <property type="entry name" value="Preprotein translocase secy subunit"/>
    <property type="match status" value="1"/>
</dbReference>
<dbReference type="NCBIfam" id="TIGR00964">
    <property type="entry name" value="secE_bact"/>
    <property type="match status" value="1"/>
</dbReference>
<dbReference type="InterPro" id="IPR038379">
    <property type="entry name" value="SecE_sf"/>
</dbReference>
<dbReference type="GO" id="GO:0009306">
    <property type="term" value="P:protein secretion"/>
    <property type="evidence" value="ECO:0007669"/>
    <property type="project" value="UniProtKB-UniRule"/>
</dbReference>
<comment type="function">
    <text evidence="9">Essential subunit of the Sec protein translocation channel SecYEG. Clamps together the 2 halves of SecY. May contact the channel plug during translocation.</text>
</comment>
<evidence type="ECO:0000256" key="6">
    <source>
        <dbReference type="ARBA" id="ARBA00022989"/>
    </source>
</evidence>
<dbReference type="GO" id="GO:0006605">
    <property type="term" value="P:protein targeting"/>
    <property type="evidence" value="ECO:0007669"/>
    <property type="project" value="UniProtKB-UniRule"/>
</dbReference>
<dbReference type="InterPro" id="IPR001901">
    <property type="entry name" value="Translocase_SecE/Sec61-g"/>
</dbReference>
<dbReference type="InterPro" id="IPR005807">
    <property type="entry name" value="SecE_bac"/>
</dbReference>
<organism evidence="10 11">
    <name type="scientific">Ilyobacter polytropus (strain ATCC 51220 / DSM 2926 / LMG 16218 / CuHBu1)</name>
    <dbReference type="NCBI Taxonomy" id="572544"/>
    <lineage>
        <taxon>Bacteria</taxon>
        <taxon>Fusobacteriati</taxon>
        <taxon>Fusobacteriota</taxon>
        <taxon>Fusobacteriia</taxon>
        <taxon>Fusobacteriales</taxon>
        <taxon>Fusobacteriaceae</taxon>
        <taxon>Ilyobacter</taxon>
    </lineage>
</organism>
<keyword evidence="3 9" id="KW-1003">Cell membrane</keyword>
<dbReference type="AlphaFoldDB" id="E3H7K8"/>
<dbReference type="RefSeq" id="WP_013386633.1">
    <property type="nucleotide sequence ID" value="NC_014632.1"/>
</dbReference>
<feature type="transmembrane region" description="Helical" evidence="9">
    <location>
        <begin position="25"/>
        <end position="47"/>
    </location>
</feature>
<proteinExistence type="inferred from homology"/>
<dbReference type="KEGG" id="ipo:Ilyop_0173"/>
<evidence type="ECO:0000256" key="8">
    <source>
        <dbReference type="ARBA" id="ARBA00023136"/>
    </source>
</evidence>
<evidence type="ECO:0000256" key="7">
    <source>
        <dbReference type="ARBA" id="ARBA00023010"/>
    </source>
</evidence>
<keyword evidence="9" id="KW-0997">Cell inner membrane</keyword>
<evidence type="ECO:0000313" key="11">
    <source>
        <dbReference type="Proteomes" id="UP000006875"/>
    </source>
</evidence>
<dbReference type="STRING" id="572544.Ilyop_0173"/>
<dbReference type="PANTHER" id="PTHR33910">
    <property type="entry name" value="PROTEIN TRANSLOCASE SUBUNIT SECE"/>
    <property type="match status" value="1"/>
</dbReference>
<dbReference type="HAMAP" id="MF_00422">
    <property type="entry name" value="SecE"/>
    <property type="match status" value="1"/>
</dbReference>
<dbReference type="GO" id="GO:0008320">
    <property type="term" value="F:protein transmembrane transporter activity"/>
    <property type="evidence" value="ECO:0007669"/>
    <property type="project" value="UniProtKB-UniRule"/>
</dbReference>
<dbReference type="PANTHER" id="PTHR33910:SF1">
    <property type="entry name" value="PROTEIN TRANSLOCASE SUBUNIT SECE"/>
    <property type="match status" value="1"/>
</dbReference>
<keyword evidence="11" id="KW-1185">Reference proteome</keyword>
<evidence type="ECO:0000256" key="2">
    <source>
        <dbReference type="ARBA" id="ARBA00022448"/>
    </source>
</evidence>